<proteinExistence type="predicted"/>
<evidence type="ECO:0000259" key="3">
    <source>
        <dbReference type="Pfam" id="PF18755"/>
    </source>
</evidence>
<dbReference type="InterPro" id="IPR011089">
    <property type="entry name" value="GmrSD_C"/>
</dbReference>
<accession>A0AAD3WZ60</accession>
<dbReference type="InterPro" id="IPR004919">
    <property type="entry name" value="GmrSD_N"/>
</dbReference>
<dbReference type="InterPro" id="IPR040843">
    <property type="entry name" value="RAMA"/>
</dbReference>
<feature type="domain" description="RAMA" evidence="3">
    <location>
        <begin position="645"/>
        <end position="741"/>
    </location>
</feature>
<comment type="caution">
    <text evidence="4">The sequence shown here is derived from an EMBL/GenBank/DDBJ whole genome shotgun (WGS) entry which is preliminary data.</text>
</comment>
<evidence type="ECO:0000259" key="2">
    <source>
        <dbReference type="Pfam" id="PF07510"/>
    </source>
</evidence>
<gene>
    <name evidence="4" type="ORF">F6W70_15775</name>
</gene>
<evidence type="ECO:0000313" key="5">
    <source>
        <dbReference type="Proteomes" id="UP000436027"/>
    </source>
</evidence>
<dbReference type="AlphaFoldDB" id="A0AAD3WZ60"/>
<dbReference type="EMBL" id="WAAQ01000003">
    <property type="protein sequence ID" value="KAB1881341.1"/>
    <property type="molecule type" value="Genomic_DNA"/>
</dbReference>
<feature type="domain" description="GmrSD restriction endonucleases N-terminal" evidence="1">
    <location>
        <begin position="52"/>
        <end position="279"/>
    </location>
</feature>
<dbReference type="Pfam" id="PF07510">
    <property type="entry name" value="GmrSD_C"/>
    <property type="match status" value="1"/>
</dbReference>
<reference evidence="4 5" key="1">
    <citation type="submission" date="2019-09" db="EMBL/GenBank/DDBJ databases">
        <title>Whole genome sequencing of Microbacterium maritypicum.</title>
        <authorList>
            <person name="Lenchi N."/>
        </authorList>
    </citation>
    <scope>NUCLEOTIDE SEQUENCE [LARGE SCALE GENOMIC DNA]</scope>
    <source>
        <strain evidence="4 5">DSM 12512</strain>
    </source>
</reference>
<feature type="domain" description="GmrSD restriction endonucleases C-terminal" evidence="2">
    <location>
        <begin position="480"/>
        <end position="630"/>
    </location>
</feature>
<dbReference type="Pfam" id="PF03235">
    <property type="entry name" value="GmrSD_N"/>
    <property type="match status" value="1"/>
</dbReference>
<dbReference type="PANTHER" id="PTHR35149:SF1">
    <property type="entry name" value="DUF5655 DOMAIN-CONTAINING PROTEIN"/>
    <property type="match status" value="1"/>
</dbReference>
<dbReference type="Proteomes" id="UP000436027">
    <property type="component" value="Unassembled WGS sequence"/>
</dbReference>
<organism evidence="4 5">
    <name type="scientific">Microbacterium maritypicum</name>
    <name type="common">Microbacterium liquefaciens</name>
    <dbReference type="NCBI Taxonomy" id="33918"/>
    <lineage>
        <taxon>Bacteria</taxon>
        <taxon>Bacillati</taxon>
        <taxon>Actinomycetota</taxon>
        <taxon>Actinomycetes</taxon>
        <taxon>Micrococcales</taxon>
        <taxon>Microbacteriaceae</taxon>
        <taxon>Microbacterium</taxon>
    </lineage>
</organism>
<evidence type="ECO:0000259" key="1">
    <source>
        <dbReference type="Pfam" id="PF03235"/>
    </source>
</evidence>
<dbReference type="Pfam" id="PF18755">
    <property type="entry name" value="RAMA"/>
    <property type="match status" value="1"/>
</dbReference>
<name>A0AAD3WZ60_MICMQ</name>
<protein>
    <submittedName>
        <fullName evidence="4">DUF262 domain-containing protein</fullName>
    </submittedName>
</protein>
<sequence>MKQRSSSPGWTEPQAAEKIPALIECNRPRLIGPAREHWVKTDLTTPQGIFGMPQHLTVPIYQRPYVWTQEDQWAPLWGDIRRLTEHRMDNPGSNATHFLGAVVTQDAPTGPVGMQEFQIVDGQQRLTTLQLALDATAAAFAARDLHALAARLNFLTHNDSNFVGDGETALKLRHTNRDRPAFDEVMVAEPPVDHAALSHRSSLLTQAHEYFASHVGAWLDSDPDTLSARADALAISLQTALQLVVIRLTSDEDSQEIFETLNARGTPLTAADLIKNFVFQRLKAEGKDTAEAYRSWPFETKFWEAEVSVGRFPTTRSALFLGQWLISRVGKEVSPRSTFARFKFFTEHETDHTMSELLELITAQAATYQQLTERAAETHADLNRVELHVYRMSVAQVEITKPVVLWLTEPGNPYGPGTIAGVVDAVESWIVRRRLLRLQNGDLGRVAAELISAARGASDEDVVDKVQRHLTRQQSTSTYWPGDEELTETLRSVPFYRRFPQPMQRMLLQAIEDWYRGYTQIGPSKTGIRMHRDKNQVEHLLPRAWQSHWPVSDAAAEADRDEHVHRLGNLTLITGSLNASVSNGPWLGDDGKRAAIHRHDVFLMNRAIVDSSADGWAERRIDERTEEMITAVAATWPVPQGHEGKTIDRSSRLSKATASYSDVIAAGLIEVGATLQCTDGRWPDARGTLLAGGRMLYEGKTYESPAGAAREVRGGKSGNAWYFWRVEGGPVINDLREELLRLPS</sequence>
<dbReference type="PANTHER" id="PTHR35149">
    <property type="entry name" value="SLL5132 PROTEIN"/>
    <property type="match status" value="1"/>
</dbReference>
<evidence type="ECO:0000313" key="4">
    <source>
        <dbReference type="EMBL" id="KAB1881341.1"/>
    </source>
</evidence>